<dbReference type="InterPro" id="IPR003841">
    <property type="entry name" value="Na/Pi_transpt"/>
</dbReference>
<feature type="domain" description="PhoU" evidence="8">
    <location>
        <begin position="449"/>
        <end position="531"/>
    </location>
</feature>
<dbReference type="Proteomes" id="UP000241010">
    <property type="component" value="Unassembled WGS sequence"/>
</dbReference>
<dbReference type="RefSeq" id="WP_107665808.1">
    <property type="nucleotide sequence ID" value="NZ_PZKG01000198.1"/>
</dbReference>
<evidence type="ECO:0000313" key="10">
    <source>
        <dbReference type="Proteomes" id="UP000241010"/>
    </source>
</evidence>
<evidence type="ECO:0000313" key="9">
    <source>
        <dbReference type="EMBL" id="PTE19695.1"/>
    </source>
</evidence>
<evidence type="ECO:0000256" key="5">
    <source>
        <dbReference type="ARBA" id="ARBA00023136"/>
    </source>
</evidence>
<evidence type="ECO:0000256" key="4">
    <source>
        <dbReference type="ARBA" id="ARBA00022989"/>
    </source>
</evidence>
<evidence type="ECO:0000256" key="7">
    <source>
        <dbReference type="SAM" id="Phobius"/>
    </source>
</evidence>
<feature type="transmembrane region" description="Helical" evidence="7">
    <location>
        <begin position="87"/>
        <end position="103"/>
    </location>
</feature>
<dbReference type="OrthoDB" id="5778511at2"/>
<keyword evidence="3 7" id="KW-0812">Transmembrane</keyword>
<dbReference type="SUPFAM" id="SSF109755">
    <property type="entry name" value="PhoU-like"/>
    <property type="match status" value="1"/>
</dbReference>
<sequence length="563" mass="59183">MESTIQLIDLLGAAALLFWGLRLIKTGVMRAFGAVLRQWISRGTRNRVSAAAWGFLATLGLQSSTATAVITGSFASREIISPRMAQAVMLGANLGTAIVTVLLSRDLHWLGSAFILVGVASFTLSAGSQGKAVGRALLGLGLMLLALRLLGGVTEPLRDSRTVVAMLSGLADAPAFALVFSAGLALLGSSSLAVVLLVMFLAGAGVVPPQLALVLVAGANLGGAIPPYLAVGGDGLAARRLTLANLMVRGVGALAVLVVAGPLTRLLLQVTPDPADLTVAAHVGFNAALLLLFLPLIGPVGALAERVLPSGGAAARSGPEYLDDSLLDTPGLALAVAARETLRVGDIVGAMLEKSRLSLENSDEATGLEVTRLEQEVDALTEAIKLYVSRLSRLELDAADVRRANEIISYAINLEHMGDIIETGLTEIAVKKIRKRLMLSPEGLVEIAEFYDRTADNLRLAQAIFLGRDADLARQLMQSKIEIRKLEANSAAQHLARVRAGRSEAIETSTIHLDLLRDLKRVNAHLTSVAHPILHEIGVLQDSRVRASQSEPKPALGLQDSGN</sequence>
<dbReference type="GO" id="GO:0044341">
    <property type="term" value="P:sodium-dependent phosphate transport"/>
    <property type="evidence" value="ECO:0007669"/>
    <property type="project" value="InterPro"/>
</dbReference>
<keyword evidence="5 7" id="KW-0472">Membrane</keyword>
<feature type="transmembrane region" description="Helical" evidence="7">
    <location>
        <begin position="50"/>
        <end position="75"/>
    </location>
</feature>
<proteinExistence type="predicted"/>
<evidence type="ECO:0000259" key="8">
    <source>
        <dbReference type="Pfam" id="PF01895"/>
    </source>
</evidence>
<feature type="transmembrane region" description="Helical" evidence="7">
    <location>
        <begin position="109"/>
        <end position="126"/>
    </location>
</feature>
<evidence type="ECO:0000256" key="2">
    <source>
        <dbReference type="ARBA" id="ARBA00022475"/>
    </source>
</evidence>
<protein>
    <submittedName>
        <fullName evidence="9">Sodium:phosphate symporter</fullName>
    </submittedName>
</protein>
<dbReference type="Gene3D" id="1.20.58.220">
    <property type="entry name" value="Phosphate transport system protein phou homolog 2, domain 2"/>
    <property type="match status" value="1"/>
</dbReference>
<evidence type="ECO:0000256" key="1">
    <source>
        <dbReference type="ARBA" id="ARBA00004651"/>
    </source>
</evidence>
<comment type="subcellular location">
    <subcellularLocation>
        <location evidence="1">Cell membrane</location>
        <topology evidence="1">Multi-pass membrane protein</topology>
    </subcellularLocation>
</comment>
<keyword evidence="4 7" id="KW-1133">Transmembrane helix</keyword>
<reference evidence="9 10" key="1">
    <citation type="submission" date="2018-03" db="EMBL/GenBank/DDBJ databases">
        <title>Cereibacter changlensis.</title>
        <authorList>
            <person name="Meyer T.E."/>
            <person name="Miller S."/>
            <person name="Lodha T."/>
            <person name="Gandham S."/>
            <person name="Chintalapati S."/>
            <person name="Chintalapati V.R."/>
        </authorList>
    </citation>
    <scope>NUCLEOTIDE SEQUENCE [LARGE SCALE GENOMIC DNA]</scope>
    <source>
        <strain evidence="9 10">JA139</strain>
    </source>
</reference>
<feature type="region of interest" description="Disordered" evidence="6">
    <location>
        <begin position="544"/>
        <end position="563"/>
    </location>
</feature>
<dbReference type="EMBL" id="PZKG01000198">
    <property type="protein sequence ID" value="PTE19695.1"/>
    <property type="molecule type" value="Genomic_DNA"/>
</dbReference>
<name>A0A2T4JP83_9RHOB</name>
<dbReference type="GO" id="GO:0005436">
    <property type="term" value="F:sodium:phosphate symporter activity"/>
    <property type="evidence" value="ECO:0007669"/>
    <property type="project" value="InterPro"/>
</dbReference>
<dbReference type="InterPro" id="IPR038078">
    <property type="entry name" value="PhoU-like_sf"/>
</dbReference>
<dbReference type="NCBIfam" id="NF037997">
    <property type="entry name" value="Na_Pi_symport"/>
    <property type="match status" value="1"/>
</dbReference>
<feature type="transmembrane region" description="Helical" evidence="7">
    <location>
        <begin position="283"/>
        <end position="304"/>
    </location>
</feature>
<comment type="caution">
    <text evidence="9">The sequence shown here is derived from an EMBL/GenBank/DDBJ whole genome shotgun (WGS) entry which is preliminary data.</text>
</comment>
<dbReference type="PANTHER" id="PTHR10010:SF46">
    <property type="entry name" value="SODIUM-DEPENDENT PHOSPHATE TRANSPORT PROTEIN 2B"/>
    <property type="match status" value="1"/>
</dbReference>
<dbReference type="Pfam" id="PF01895">
    <property type="entry name" value="PhoU"/>
    <property type="match status" value="2"/>
</dbReference>
<dbReference type="InterPro" id="IPR026022">
    <property type="entry name" value="PhoU_dom"/>
</dbReference>
<organism evidence="9 10">
    <name type="scientific">Cereibacter changlensis JA139</name>
    <dbReference type="NCBI Taxonomy" id="1188249"/>
    <lineage>
        <taxon>Bacteria</taxon>
        <taxon>Pseudomonadati</taxon>
        <taxon>Pseudomonadota</taxon>
        <taxon>Alphaproteobacteria</taxon>
        <taxon>Rhodobacterales</taxon>
        <taxon>Paracoccaceae</taxon>
        <taxon>Cereibacter</taxon>
    </lineage>
</organism>
<dbReference type="GO" id="GO:0005886">
    <property type="term" value="C:plasma membrane"/>
    <property type="evidence" value="ECO:0007669"/>
    <property type="project" value="UniProtKB-SubCell"/>
</dbReference>
<dbReference type="AlphaFoldDB" id="A0A2T4JP83"/>
<feature type="transmembrane region" description="Helical" evidence="7">
    <location>
        <begin position="133"/>
        <end position="151"/>
    </location>
</feature>
<keyword evidence="2" id="KW-1003">Cell membrane</keyword>
<dbReference type="Pfam" id="PF02690">
    <property type="entry name" value="Na_Pi_cotrans"/>
    <property type="match status" value="1"/>
</dbReference>
<feature type="transmembrane region" description="Helical" evidence="7">
    <location>
        <begin position="243"/>
        <end position="263"/>
    </location>
</feature>
<gene>
    <name evidence="9" type="ORF">C5F48_21535</name>
</gene>
<accession>A0A2T4JP83</accession>
<feature type="transmembrane region" description="Helical" evidence="7">
    <location>
        <begin position="185"/>
        <end position="205"/>
    </location>
</feature>
<evidence type="ECO:0000256" key="6">
    <source>
        <dbReference type="SAM" id="MobiDB-lite"/>
    </source>
</evidence>
<feature type="domain" description="PhoU" evidence="8">
    <location>
        <begin position="342"/>
        <end position="422"/>
    </location>
</feature>
<keyword evidence="10" id="KW-1185">Reference proteome</keyword>
<dbReference type="PANTHER" id="PTHR10010">
    <property type="entry name" value="SOLUTE CARRIER FAMILY 34 SODIUM PHOSPHATE , MEMBER 2-RELATED"/>
    <property type="match status" value="1"/>
</dbReference>
<feature type="transmembrane region" description="Helical" evidence="7">
    <location>
        <begin position="211"/>
        <end position="231"/>
    </location>
</feature>
<evidence type="ECO:0000256" key="3">
    <source>
        <dbReference type="ARBA" id="ARBA00022692"/>
    </source>
</evidence>